<gene>
    <name evidence="1" type="ORF">QBC37DRAFT_390355</name>
</gene>
<evidence type="ECO:0000313" key="1">
    <source>
        <dbReference type="EMBL" id="KAK4210631.1"/>
    </source>
</evidence>
<dbReference type="Proteomes" id="UP001301769">
    <property type="component" value="Unassembled WGS sequence"/>
</dbReference>
<dbReference type="AlphaFoldDB" id="A0AAN6Y3E5"/>
<keyword evidence="2" id="KW-1185">Reference proteome</keyword>
<organism evidence="1 2">
    <name type="scientific">Rhypophila decipiens</name>
    <dbReference type="NCBI Taxonomy" id="261697"/>
    <lineage>
        <taxon>Eukaryota</taxon>
        <taxon>Fungi</taxon>
        <taxon>Dikarya</taxon>
        <taxon>Ascomycota</taxon>
        <taxon>Pezizomycotina</taxon>
        <taxon>Sordariomycetes</taxon>
        <taxon>Sordariomycetidae</taxon>
        <taxon>Sordariales</taxon>
        <taxon>Naviculisporaceae</taxon>
        <taxon>Rhypophila</taxon>
    </lineage>
</organism>
<protein>
    <submittedName>
        <fullName evidence="1">Uncharacterized protein</fullName>
    </submittedName>
</protein>
<reference evidence="1" key="1">
    <citation type="journal article" date="2023" name="Mol. Phylogenet. Evol.">
        <title>Genome-scale phylogeny and comparative genomics of the fungal order Sordariales.</title>
        <authorList>
            <person name="Hensen N."/>
            <person name="Bonometti L."/>
            <person name="Westerberg I."/>
            <person name="Brannstrom I.O."/>
            <person name="Guillou S."/>
            <person name="Cros-Aarteil S."/>
            <person name="Calhoun S."/>
            <person name="Haridas S."/>
            <person name="Kuo A."/>
            <person name="Mondo S."/>
            <person name="Pangilinan J."/>
            <person name="Riley R."/>
            <person name="LaButti K."/>
            <person name="Andreopoulos B."/>
            <person name="Lipzen A."/>
            <person name="Chen C."/>
            <person name="Yan M."/>
            <person name="Daum C."/>
            <person name="Ng V."/>
            <person name="Clum A."/>
            <person name="Steindorff A."/>
            <person name="Ohm R.A."/>
            <person name="Martin F."/>
            <person name="Silar P."/>
            <person name="Natvig D.O."/>
            <person name="Lalanne C."/>
            <person name="Gautier V."/>
            <person name="Ament-Velasquez S.L."/>
            <person name="Kruys A."/>
            <person name="Hutchinson M.I."/>
            <person name="Powell A.J."/>
            <person name="Barry K."/>
            <person name="Miller A.N."/>
            <person name="Grigoriev I.V."/>
            <person name="Debuchy R."/>
            <person name="Gladieux P."/>
            <person name="Hiltunen Thoren M."/>
            <person name="Johannesson H."/>
        </authorList>
    </citation>
    <scope>NUCLEOTIDE SEQUENCE</scope>
    <source>
        <strain evidence="1">PSN293</strain>
    </source>
</reference>
<accession>A0AAN6Y3E5</accession>
<comment type="caution">
    <text evidence="1">The sequence shown here is derived from an EMBL/GenBank/DDBJ whole genome shotgun (WGS) entry which is preliminary data.</text>
</comment>
<evidence type="ECO:0000313" key="2">
    <source>
        <dbReference type="Proteomes" id="UP001301769"/>
    </source>
</evidence>
<name>A0AAN6Y3E5_9PEZI</name>
<proteinExistence type="predicted"/>
<dbReference type="EMBL" id="MU858170">
    <property type="protein sequence ID" value="KAK4210631.1"/>
    <property type="molecule type" value="Genomic_DNA"/>
</dbReference>
<reference evidence="1" key="2">
    <citation type="submission" date="2023-05" db="EMBL/GenBank/DDBJ databases">
        <authorList>
            <consortium name="Lawrence Berkeley National Laboratory"/>
            <person name="Steindorff A."/>
            <person name="Hensen N."/>
            <person name="Bonometti L."/>
            <person name="Westerberg I."/>
            <person name="Brannstrom I.O."/>
            <person name="Guillou S."/>
            <person name="Cros-Aarteil S."/>
            <person name="Calhoun S."/>
            <person name="Haridas S."/>
            <person name="Kuo A."/>
            <person name="Mondo S."/>
            <person name="Pangilinan J."/>
            <person name="Riley R."/>
            <person name="Labutti K."/>
            <person name="Andreopoulos B."/>
            <person name="Lipzen A."/>
            <person name="Chen C."/>
            <person name="Yanf M."/>
            <person name="Daum C."/>
            <person name="Ng V."/>
            <person name="Clum A."/>
            <person name="Ohm R."/>
            <person name="Martin F."/>
            <person name="Silar P."/>
            <person name="Natvig D."/>
            <person name="Lalanne C."/>
            <person name="Gautier V."/>
            <person name="Ament-Velasquez S.L."/>
            <person name="Kruys A."/>
            <person name="Hutchinson M.I."/>
            <person name="Powell A.J."/>
            <person name="Barry K."/>
            <person name="Miller A.N."/>
            <person name="Grigoriev I.V."/>
            <person name="Debuchy R."/>
            <person name="Gladieux P."/>
            <person name="Thoren M.H."/>
            <person name="Johannesson H."/>
        </authorList>
    </citation>
    <scope>NUCLEOTIDE SEQUENCE</scope>
    <source>
        <strain evidence="1">PSN293</strain>
    </source>
</reference>
<sequence>MTWCSRVAGPSHRSHIFCSLLTILSKVLKPHPKIAKIPARLIIPPCGDDPKHRHHLPPEDQPLRVSIIGLNTEFERLFPDSPKLPAGTHCTACSGNRGEAQPTFHEIGPLLAKLVFANIYGRESNDEISNDLVLRDEGHGWALKRGETGENRITNYILTFDHLVPSTDDDDPEVLQLNLFVPSDAQYSKISLDQYFEDDDCVVLVPRCCQVRKGTTDRGRVNDAVRERKARTRGQVQEV</sequence>